<feature type="region of interest" description="Disordered" evidence="1">
    <location>
        <begin position="599"/>
        <end position="661"/>
    </location>
</feature>
<keyword evidence="2" id="KW-1133">Transmembrane helix</keyword>
<reference evidence="3" key="1">
    <citation type="submission" date="2020-10" db="EMBL/GenBank/DDBJ databases">
        <title>Sequencing the genomes of 1000 actinobacteria strains.</title>
        <authorList>
            <person name="Klenk H.-P."/>
        </authorList>
    </citation>
    <scope>NUCLEOTIDE SEQUENCE</scope>
    <source>
        <strain evidence="3">DSM 46832</strain>
    </source>
</reference>
<feature type="compositionally biased region" description="Gly residues" evidence="1">
    <location>
        <begin position="650"/>
        <end position="661"/>
    </location>
</feature>
<feature type="compositionally biased region" description="Pro residues" evidence="1">
    <location>
        <begin position="599"/>
        <end position="615"/>
    </location>
</feature>
<feature type="compositionally biased region" description="Low complexity" evidence="1">
    <location>
        <begin position="477"/>
        <end position="487"/>
    </location>
</feature>
<feature type="compositionally biased region" description="Polar residues" evidence="1">
    <location>
        <begin position="506"/>
        <end position="530"/>
    </location>
</feature>
<dbReference type="RefSeq" id="WP_192769871.1">
    <property type="nucleotide sequence ID" value="NZ_JADBEB010000001.1"/>
</dbReference>
<evidence type="ECO:0000313" key="3">
    <source>
        <dbReference type="EMBL" id="MBE1490625.1"/>
    </source>
</evidence>
<keyword evidence="2" id="KW-0812">Transmembrane</keyword>
<feature type="transmembrane region" description="Helical" evidence="2">
    <location>
        <begin position="71"/>
        <end position="92"/>
    </location>
</feature>
<dbReference type="AlphaFoldDB" id="A0A927MBM7"/>
<accession>A0A927MBM7</accession>
<sequence>MGWVFRDRNLFRQQFGEAAPGVPEPPYELMQKLEALKARLPKRLLTSGGIGLGVAMVLGCCAAAGGDAGAFFGFLALLSFLGGGGAAAVVVAQYVGMKSRVAAAHEERRRWYDQAQADWAARKVAFERADWERIDQMLEWGAVPPGPGSRRVDIVGGNLWGWEALLTVFGTSLLSTRGGMVLVDLSGEAVSRELLRLADANNVSIDLLLMPDELHDSDLLVGLSSRELVDTLVESIYSGEDSPNRAGRSMDDRILTGVCSILGEDVSMARVGAALRVLMNEPGDTSALTPEERRTIADDLFGDEYRRQAHQHLSRLESFVHPLAGLGTRRQPRPEAALTCLALATDGRNVRNELLNDLIVQWLIRRIAQQATELGSLVIAGADDIPARHIERLSDLCERRGVRLVLLYRHLRGHAVQAIGGGTVGFMRLGNHEEARQAAEFIGHNHKFVLSQVTRSLGGNETHTVGDTEGGSETEGHSTTNTTTTGTSSGGGSSSSFGGGGGTSSNWGRSKSWSRSETKSWSVSRNWSQTRSVAEGTNWNNAAAAQRVYEYTVEPRALQDLPDYAMVVVRRDDDGAAVIPVECNPDIVTMPRLSMAPLPQVPQPRPAQPALPGPAPQAVLVPPTAHSAMPAPYGPPVQHPYPQQPPAPGGQPGGGYRPGRP</sequence>
<organism evidence="3 4">
    <name type="scientific">Plantactinospora soyae</name>
    <dbReference type="NCBI Taxonomy" id="1544732"/>
    <lineage>
        <taxon>Bacteria</taxon>
        <taxon>Bacillati</taxon>
        <taxon>Actinomycetota</taxon>
        <taxon>Actinomycetes</taxon>
        <taxon>Micromonosporales</taxon>
        <taxon>Micromonosporaceae</taxon>
        <taxon>Plantactinospora</taxon>
    </lineage>
</organism>
<keyword evidence="2" id="KW-0472">Membrane</keyword>
<proteinExistence type="predicted"/>
<dbReference type="EMBL" id="JADBEB010000001">
    <property type="protein sequence ID" value="MBE1490625.1"/>
    <property type="molecule type" value="Genomic_DNA"/>
</dbReference>
<name>A0A927MBM7_9ACTN</name>
<feature type="transmembrane region" description="Helical" evidence="2">
    <location>
        <begin position="44"/>
        <end position="65"/>
    </location>
</feature>
<dbReference type="Proteomes" id="UP000649753">
    <property type="component" value="Unassembled WGS sequence"/>
</dbReference>
<feature type="compositionally biased region" description="Pro residues" evidence="1">
    <location>
        <begin position="632"/>
        <end position="649"/>
    </location>
</feature>
<evidence type="ECO:0000256" key="2">
    <source>
        <dbReference type="SAM" id="Phobius"/>
    </source>
</evidence>
<gene>
    <name evidence="3" type="ORF">H4W31_006263</name>
</gene>
<evidence type="ECO:0000313" key="4">
    <source>
        <dbReference type="Proteomes" id="UP000649753"/>
    </source>
</evidence>
<comment type="caution">
    <text evidence="3">The sequence shown here is derived from an EMBL/GenBank/DDBJ whole genome shotgun (WGS) entry which is preliminary data.</text>
</comment>
<evidence type="ECO:0000256" key="1">
    <source>
        <dbReference type="SAM" id="MobiDB-lite"/>
    </source>
</evidence>
<feature type="region of interest" description="Disordered" evidence="1">
    <location>
        <begin position="459"/>
        <end position="530"/>
    </location>
</feature>
<keyword evidence="4" id="KW-1185">Reference proteome</keyword>
<feature type="compositionally biased region" description="Gly residues" evidence="1">
    <location>
        <begin position="488"/>
        <end position="503"/>
    </location>
</feature>
<protein>
    <submittedName>
        <fullName evidence="3">Membrane protein YgcG</fullName>
    </submittedName>
</protein>